<keyword evidence="3" id="KW-1185">Reference proteome</keyword>
<gene>
    <name evidence="2" type="ORF">I8752_09740</name>
</gene>
<organism evidence="2 3">
    <name type="scientific">Dendronalium phyllosphericum CENA369</name>
    <dbReference type="NCBI Taxonomy" id="1725256"/>
    <lineage>
        <taxon>Bacteria</taxon>
        <taxon>Bacillati</taxon>
        <taxon>Cyanobacteriota</taxon>
        <taxon>Cyanophyceae</taxon>
        <taxon>Nostocales</taxon>
        <taxon>Nostocaceae</taxon>
        <taxon>Dendronalium</taxon>
        <taxon>Dendronalium phyllosphericum</taxon>
    </lineage>
</organism>
<evidence type="ECO:0000313" key="2">
    <source>
        <dbReference type="EMBL" id="MBH8573289.1"/>
    </source>
</evidence>
<evidence type="ECO:0000256" key="1">
    <source>
        <dbReference type="SAM" id="Phobius"/>
    </source>
</evidence>
<dbReference type="EMBL" id="JAECZA010000029">
    <property type="protein sequence ID" value="MBH8573289.1"/>
    <property type="molecule type" value="Genomic_DNA"/>
</dbReference>
<dbReference type="Proteomes" id="UP000662314">
    <property type="component" value="Unassembled WGS sequence"/>
</dbReference>
<accession>A0A8J7LEZ8</accession>
<proteinExistence type="predicted"/>
<evidence type="ECO:0000313" key="3">
    <source>
        <dbReference type="Proteomes" id="UP000662314"/>
    </source>
</evidence>
<dbReference type="RefSeq" id="WP_214432108.1">
    <property type="nucleotide sequence ID" value="NZ_JAECZA010000029.1"/>
</dbReference>
<comment type="caution">
    <text evidence="2">The sequence shown here is derived from an EMBL/GenBank/DDBJ whole genome shotgun (WGS) entry which is preliminary data.</text>
</comment>
<keyword evidence="1" id="KW-0472">Membrane</keyword>
<protein>
    <submittedName>
        <fullName evidence="2">Uncharacterized protein</fullName>
    </submittedName>
</protein>
<name>A0A8J7LEZ8_9NOST</name>
<keyword evidence="1" id="KW-1133">Transmembrane helix</keyword>
<feature type="transmembrane region" description="Helical" evidence="1">
    <location>
        <begin position="20"/>
        <end position="46"/>
    </location>
</feature>
<keyword evidence="1" id="KW-0812">Transmembrane</keyword>
<sequence length="56" mass="6220">MIEGDAGTRRNGDLVSQASGFYSALSTLLYLYFFKSTTAAIVGFNFGKKFHIHELK</sequence>
<reference evidence="2 3" key="1">
    <citation type="journal article" date="2021" name="Int. J. Syst. Evol. Microbiol.">
        <title>Amazonocrinis nigriterrae gen. nov., sp. nov., Atlanticothrix silvestris gen. nov., sp. nov. and Dendronalium phyllosphericum gen. nov., sp. nov., nostocacean cyanobacteria from Brazilian environments.</title>
        <authorList>
            <person name="Alvarenga D.O."/>
            <person name="Andreote A.P.D."/>
            <person name="Branco L.H.Z."/>
            <person name="Delbaje E."/>
            <person name="Cruz R.B."/>
            <person name="Varani A.M."/>
            <person name="Fiore M.F."/>
        </authorList>
    </citation>
    <scope>NUCLEOTIDE SEQUENCE [LARGE SCALE GENOMIC DNA]</scope>
    <source>
        <strain evidence="2 3">CENA369</strain>
    </source>
</reference>
<dbReference type="AlphaFoldDB" id="A0A8J7LEZ8"/>